<evidence type="ECO:0000256" key="5">
    <source>
        <dbReference type="ARBA" id="ARBA00023136"/>
    </source>
</evidence>
<keyword evidence="2" id="KW-1003">Cell membrane</keyword>
<dbReference type="EMBL" id="CP070273">
    <property type="protein sequence ID" value="QRV25178.1"/>
    <property type="molecule type" value="Genomic_DNA"/>
</dbReference>
<dbReference type="Pfam" id="PF01943">
    <property type="entry name" value="Polysacc_synt"/>
    <property type="match status" value="1"/>
</dbReference>
<dbReference type="PANTHER" id="PTHR30250:SF11">
    <property type="entry name" value="O-ANTIGEN TRANSPORTER-RELATED"/>
    <property type="match status" value="1"/>
</dbReference>
<feature type="transmembrane region" description="Helical" evidence="6">
    <location>
        <begin position="177"/>
        <end position="199"/>
    </location>
</feature>
<dbReference type="Proteomes" id="UP000644167">
    <property type="component" value="Chromosome"/>
</dbReference>
<evidence type="ECO:0000313" key="8">
    <source>
        <dbReference type="Proteomes" id="UP000644167"/>
    </source>
</evidence>
<dbReference type="InterPro" id="IPR050833">
    <property type="entry name" value="Poly_Biosynth_Transport"/>
</dbReference>
<protein>
    <submittedName>
        <fullName evidence="7">Flippase</fullName>
    </submittedName>
</protein>
<dbReference type="InterPro" id="IPR002797">
    <property type="entry name" value="Polysacc_synth"/>
</dbReference>
<gene>
    <name evidence="7" type="ORF">JSY38_06625</name>
</gene>
<feature type="transmembrane region" description="Helical" evidence="6">
    <location>
        <begin position="336"/>
        <end position="358"/>
    </location>
</feature>
<reference evidence="7 8" key="1">
    <citation type="submission" date="2021-02" db="EMBL/GenBank/DDBJ databases">
        <title>The genome of Marinomonas foliarum JZW.</title>
        <authorList>
            <person name="Sun M."/>
        </authorList>
    </citation>
    <scope>NUCLEOTIDE SEQUENCE [LARGE SCALE GENOMIC DNA]</scope>
    <source>
        <strain evidence="7 8">JZW</strain>
    </source>
</reference>
<feature type="transmembrane region" description="Helical" evidence="6">
    <location>
        <begin position="151"/>
        <end position="171"/>
    </location>
</feature>
<comment type="subcellular location">
    <subcellularLocation>
        <location evidence="1">Cell membrane</location>
        <topology evidence="1">Multi-pass membrane protein</topology>
    </subcellularLocation>
</comment>
<feature type="transmembrane region" description="Helical" evidence="6">
    <location>
        <begin position="89"/>
        <end position="115"/>
    </location>
</feature>
<feature type="transmembrane region" description="Helical" evidence="6">
    <location>
        <begin position="394"/>
        <end position="413"/>
    </location>
</feature>
<keyword evidence="8" id="KW-1185">Reference proteome</keyword>
<feature type="transmembrane region" description="Helical" evidence="6">
    <location>
        <begin position="46"/>
        <end position="68"/>
    </location>
</feature>
<evidence type="ECO:0000256" key="3">
    <source>
        <dbReference type="ARBA" id="ARBA00022692"/>
    </source>
</evidence>
<feature type="transmembrane region" description="Helical" evidence="6">
    <location>
        <begin position="365"/>
        <end position="388"/>
    </location>
</feature>
<sequence length="421" mass="47409">MKIFALNSENRSFLVNASFLALMQAANTLLPLLTLPFLIRVLGVELFGQLAFVTAFMYYFVVLADYGFNLTATRDISIYRDDLDRINCIYSNVIVIKSVLLIVGFFCSLAFVLLIPSFFEYWPLYLTSFFVVVCQSFFPIWFFQGMEAMKYVSYLSVFAKVVLTAGIFIFISGPEDYLWVPFFTALGFLLSVLFALYLIHVKYKVSFKRPSFVEVRQCLVDGWFVFLSQMKITLFSSSNIVILGTMSGPVAVGYYVAAEKIMRALALAQTPITNTLFPLIAKKIVIDKAGAIAKLKKIAYLGGGGYLVVLGTVYLFSDEIIDLLYGDEMQTSAWVLKVMLIIPLLIFLNNIFGTQILLNTGRGKAFFYVLLISAVLSLVLCVSLTYFFSYQGTTIALLITEIFIVLAFFCLACRELFYVRG</sequence>
<dbReference type="CDD" id="cd13128">
    <property type="entry name" value="MATE_Wzx_like"/>
    <property type="match status" value="1"/>
</dbReference>
<keyword evidence="5 6" id="KW-0472">Membrane</keyword>
<evidence type="ECO:0000313" key="7">
    <source>
        <dbReference type="EMBL" id="QRV25178.1"/>
    </source>
</evidence>
<evidence type="ECO:0000256" key="6">
    <source>
        <dbReference type="SAM" id="Phobius"/>
    </source>
</evidence>
<keyword evidence="3 6" id="KW-0812">Transmembrane</keyword>
<feature type="transmembrane region" description="Helical" evidence="6">
    <location>
        <begin position="298"/>
        <end position="316"/>
    </location>
</feature>
<evidence type="ECO:0000256" key="1">
    <source>
        <dbReference type="ARBA" id="ARBA00004651"/>
    </source>
</evidence>
<proteinExistence type="predicted"/>
<name>A0ABX7IUC1_9GAMM</name>
<evidence type="ECO:0000256" key="4">
    <source>
        <dbReference type="ARBA" id="ARBA00022989"/>
    </source>
</evidence>
<evidence type="ECO:0000256" key="2">
    <source>
        <dbReference type="ARBA" id="ARBA00022475"/>
    </source>
</evidence>
<organism evidence="7 8">
    <name type="scientific">Marinomonas foliarum</name>
    <dbReference type="NCBI Taxonomy" id="491950"/>
    <lineage>
        <taxon>Bacteria</taxon>
        <taxon>Pseudomonadati</taxon>
        <taxon>Pseudomonadota</taxon>
        <taxon>Gammaproteobacteria</taxon>
        <taxon>Oceanospirillales</taxon>
        <taxon>Oceanospirillaceae</taxon>
        <taxon>Marinomonas</taxon>
    </lineage>
</organism>
<dbReference type="RefSeq" id="WP_205115931.1">
    <property type="nucleotide sequence ID" value="NZ_CP070273.1"/>
</dbReference>
<feature type="transmembrane region" description="Helical" evidence="6">
    <location>
        <begin position="12"/>
        <end position="34"/>
    </location>
</feature>
<accession>A0ABX7IUC1</accession>
<feature type="transmembrane region" description="Helical" evidence="6">
    <location>
        <begin position="121"/>
        <end position="144"/>
    </location>
</feature>
<keyword evidence="4 6" id="KW-1133">Transmembrane helix</keyword>
<dbReference type="PANTHER" id="PTHR30250">
    <property type="entry name" value="PST FAMILY PREDICTED COLANIC ACID TRANSPORTER"/>
    <property type="match status" value="1"/>
</dbReference>